<gene>
    <name evidence="1" type="ORF">LWC34_10265</name>
</gene>
<sequence>MITLETVGHDPSPCYPLFTEPDFYFCTLIPDLLSDRELQDLIDPQALLCRRDGIPAGLIVLPLPDDGYRTHYGLQARFSRDCPLEDAVTAVQEALRALITFRPVHRISHEVCEVDQRGIELAEAIGLQLEGTLPGALTVAGGHHGIRYYSKLFEETDA</sequence>
<reference evidence="1 2" key="1">
    <citation type="submission" date="2021-12" db="EMBL/GenBank/DDBJ databases">
        <title>Genome sequence of Kibdelosporangium philippinense ATCC 49844.</title>
        <authorList>
            <person name="Fedorov E.A."/>
            <person name="Omeragic M."/>
            <person name="Shalygina K.F."/>
            <person name="Maclea K.S."/>
        </authorList>
    </citation>
    <scope>NUCLEOTIDE SEQUENCE [LARGE SCALE GENOMIC DNA]</scope>
    <source>
        <strain evidence="1 2">ATCC 49844</strain>
    </source>
</reference>
<comment type="caution">
    <text evidence="1">The sequence shown here is derived from an EMBL/GenBank/DDBJ whole genome shotgun (WGS) entry which is preliminary data.</text>
</comment>
<name>A0ABS8Z6V2_9PSEU</name>
<dbReference type="Proteomes" id="UP001521150">
    <property type="component" value="Unassembled WGS sequence"/>
</dbReference>
<accession>A0ABS8Z6V2</accession>
<evidence type="ECO:0000313" key="2">
    <source>
        <dbReference type="Proteomes" id="UP001521150"/>
    </source>
</evidence>
<dbReference type="EMBL" id="JAJVCN010000001">
    <property type="protein sequence ID" value="MCE7003212.1"/>
    <property type="molecule type" value="Genomic_DNA"/>
</dbReference>
<evidence type="ECO:0008006" key="3">
    <source>
        <dbReference type="Google" id="ProtNLM"/>
    </source>
</evidence>
<evidence type="ECO:0000313" key="1">
    <source>
        <dbReference type="EMBL" id="MCE7003212.1"/>
    </source>
</evidence>
<keyword evidence="2" id="KW-1185">Reference proteome</keyword>
<dbReference type="RefSeq" id="WP_233724764.1">
    <property type="nucleotide sequence ID" value="NZ_JAJVCN010000001.1"/>
</dbReference>
<protein>
    <recommendedName>
        <fullName evidence="3">N-acetyltransferase</fullName>
    </recommendedName>
</protein>
<proteinExistence type="predicted"/>
<organism evidence="1 2">
    <name type="scientific">Kibdelosporangium philippinense</name>
    <dbReference type="NCBI Taxonomy" id="211113"/>
    <lineage>
        <taxon>Bacteria</taxon>
        <taxon>Bacillati</taxon>
        <taxon>Actinomycetota</taxon>
        <taxon>Actinomycetes</taxon>
        <taxon>Pseudonocardiales</taxon>
        <taxon>Pseudonocardiaceae</taxon>
        <taxon>Kibdelosporangium</taxon>
    </lineage>
</organism>